<evidence type="ECO:0000256" key="5">
    <source>
        <dbReference type="ARBA" id="ARBA00023136"/>
    </source>
</evidence>
<evidence type="ECO:0000256" key="4">
    <source>
        <dbReference type="ARBA" id="ARBA00022989"/>
    </source>
</evidence>
<dbReference type="InterPro" id="IPR003689">
    <property type="entry name" value="ZIP"/>
</dbReference>
<organism evidence="8 9">
    <name type="scientific">Blomia tropicalis</name>
    <name type="common">Mite</name>
    <dbReference type="NCBI Taxonomy" id="40697"/>
    <lineage>
        <taxon>Eukaryota</taxon>
        <taxon>Metazoa</taxon>
        <taxon>Ecdysozoa</taxon>
        <taxon>Arthropoda</taxon>
        <taxon>Chelicerata</taxon>
        <taxon>Arachnida</taxon>
        <taxon>Acari</taxon>
        <taxon>Acariformes</taxon>
        <taxon>Sarcoptiformes</taxon>
        <taxon>Astigmata</taxon>
        <taxon>Glycyphagoidea</taxon>
        <taxon>Echimyopodidae</taxon>
        <taxon>Blomia</taxon>
    </lineage>
</organism>
<comment type="similarity">
    <text evidence="2">Belongs to the ZIP transporter (TC 2.A.5) family.</text>
</comment>
<feature type="region of interest" description="Disordered" evidence="6">
    <location>
        <begin position="375"/>
        <end position="397"/>
    </location>
</feature>
<dbReference type="AlphaFoldDB" id="A0A9Q0M849"/>
<sequence length="875" mass="99654">MDLRFNMNHQFTYFVITILVIQYTIADQNVTLTKDSIENEQQTKLDNERLYRFNNRFESMRRCHQLPTSPCEVCITVFVYQKKLCQHLLTTCDSTYADQVDHRGKDDGQFQRQRRRLSTVMVVNVLRLGAIGFETNEHTTQWIKCVPSENICQLTNGLQSNVNTSYEDNRREILSMLMPNMVKRRSANGHTKANKSTIKLSNEENGDNKPNEPVDHDHDDHPTQTPHSSTMDMFNSIELLTDIEELLRKLSRQLVIDTVNAENRDEIEKKKTNIKCFDREDLFDDLRQQPFEQRRKRRSSLSELVNERNKSDNHHLQHNHTQPFSIDSKENDSENLNWLYIEYLTTAIVDRLASGFAQLLNDLHIGGLIENDQKQLPDNHHHNSNQQLFSEESRTTTETRGYRSISTSIPIASNHNHIGHHHKHSRRRYNRRLPTKSSSCLDYQYYLNRQGINANDIDTDGTSKGLTEDDLRQLSPIFIQQILSGACEQLEPREYVERMANPSNTFESSEPTIIPISSHAPLKNDNELWQVYLFSTIAVFIISVSSICGVLLMPFIKSRFYPHLINLLIGLAFGTMAGDALFHLLPTVLGLHSHSDHEAEHDHDHELEHEHGNETNILHEHEHGHDHNYLMYMFAVLATTYVLFLFEVISNFFTEKRDSNYSSSVTLNSTLTSNIPSDLEQSNNENEIYKISPQSISTSNEMISTPKEKENVPVLGPLTSLALIITIGDAIHNFLDGIAIGIAFSSSIASGISTSIAVFCHELPHEFGDFAVLLSTGLSVSKAAIINFISALTAFIGLYVGILVGNNEIANRWALAICAGLFLYVAFLPELKEMPSTLNGNLEWFISLIMKNIGIIVGVAFMVALSQFEHLLKFA</sequence>
<dbReference type="GO" id="GO:0005886">
    <property type="term" value="C:plasma membrane"/>
    <property type="evidence" value="ECO:0007669"/>
    <property type="project" value="TreeGrafter"/>
</dbReference>
<feature type="transmembrane region" description="Helical" evidence="7">
    <location>
        <begin position="529"/>
        <end position="552"/>
    </location>
</feature>
<dbReference type="GO" id="GO:0071578">
    <property type="term" value="P:zinc ion import across plasma membrane"/>
    <property type="evidence" value="ECO:0007669"/>
    <property type="project" value="TreeGrafter"/>
</dbReference>
<feature type="region of interest" description="Disordered" evidence="6">
    <location>
        <begin position="184"/>
        <end position="230"/>
    </location>
</feature>
<dbReference type="PANTHER" id="PTHR12191:SF4">
    <property type="entry name" value="ZINC TRANSPORTER ZIP12"/>
    <property type="match status" value="1"/>
</dbReference>
<keyword evidence="3 7" id="KW-0812">Transmembrane</keyword>
<keyword evidence="9" id="KW-1185">Reference proteome</keyword>
<protein>
    <submittedName>
        <fullName evidence="8">Uncharacterized protein</fullName>
    </submittedName>
</protein>
<feature type="region of interest" description="Disordered" evidence="6">
    <location>
        <begin position="292"/>
        <end position="328"/>
    </location>
</feature>
<dbReference type="Pfam" id="PF02535">
    <property type="entry name" value="Zip"/>
    <property type="match status" value="1"/>
</dbReference>
<reference evidence="8" key="1">
    <citation type="submission" date="2022-12" db="EMBL/GenBank/DDBJ databases">
        <title>Genome assemblies of Blomia tropicalis.</title>
        <authorList>
            <person name="Cui Y."/>
        </authorList>
    </citation>
    <scope>NUCLEOTIDE SEQUENCE</scope>
    <source>
        <tissue evidence="8">Adult mites</tissue>
    </source>
</reference>
<feature type="transmembrane region" description="Helical" evidence="7">
    <location>
        <begin position="564"/>
        <end position="585"/>
    </location>
</feature>
<dbReference type="GO" id="GO:0140410">
    <property type="term" value="F:monoatomic cation:bicarbonate symporter activity"/>
    <property type="evidence" value="ECO:0007669"/>
    <property type="project" value="TreeGrafter"/>
</dbReference>
<evidence type="ECO:0000256" key="2">
    <source>
        <dbReference type="ARBA" id="ARBA00006939"/>
    </source>
</evidence>
<dbReference type="PANTHER" id="PTHR12191">
    <property type="entry name" value="SOLUTE CARRIER FAMILY 39"/>
    <property type="match status" value="1"/>
</dbReference>
<dbReference type="GO" id="GO:0005385">
    <property type="term" value="F:zinc ion transmembrane transporter activity"/>
    <property type="evidence" value="ECO:0007669"/>
    <property type="project" value="TreeGrafter"/>
</dbReference>
<gene>
    <name evidence="8" type="ORF">RDWZM_006190</name>
</gene>
<feature type="transmembrane region" description="Helical" evidence="7">
    <location>
        <begin position="784"/>
        <end position="804"/>
    </location>
</feature>
<dbReference type="EMBL" id="JAPWDV010000002">
    <property type="protein sequence ID" value="KAJ6220378.1"/>
    <property type="molecule type" value="Genomic_DNA"/>
</dbReference>
<feature type="compositionally biased region" description="Basic and acidic residues" evidence="6">
    <location>
        <begin position="305"/>
        <end position="315"/>
    </location>
</feature>
<evidence type="ECO:0000256" key="7">
    <source>
        <dbReference type="SAM" id="Phobius"/>
    </source>
</evidence>
<comment type="caution">
    <text evidence="8">The sequence shown here is derived from an EMBL/GenBank/DDBJ whole genome shotgun (WGS) entry which is preliminary data.</text>
</comment>
<keyword evidence="4 7" id="KW-1133">Transmembrane helix</keyword>
<evidence type="ECO:0000256" key="6">
    <source>
        <dbReference type="SAM" id="MobiDB-lite"/>
    </source>
</evidence>
<feature type="transmembrane region" description="Helical" evidence="7">
    <location>
        <begin position="738"/>
        <end position="763"/>
    </location>
</feature>
<keyword evidence="5 7" id="KW-0472">Membrane</keyword>
<feature type="transmembrane region" description="Helical" evidence="7">
    <location>
        <begin position="810"/>
        <end position="827"/>
    </location>
</feature>
<dbReference type="InterPro" id="IPR050799">
    <property type="entry name" value="ZIP_Transporter"/>
</dbReference>
<evidence type="ECO:0000313" key="9">
    <source>
        <dbReference type="Proteomes" id="UP001142055"/>
    </source>
</evidence>
<dbReference type="Proteomes" id="UP001142055">
    <property type="component" value="Chromosome 2"/>
</dbReference>
<dbReference type="GO" id="GO:0030003">
    <property type="term" value="P:intracellular monoatomic cation homeostasis"/>
    <property type="evidence" value="ECO:0007669"/>
    <property type="project" value="TreeGrafter"/>
</dbReference>
<proteinExistence type="inferred from homology"/>
<name>A0A9Q0M849_BLOTA</name>
<comment type="subcellular location">
    <subcellularLocation>
        <location evidence="1">Membrane</location>
        <topology evidence="1">Multi-pass membrane protein</topology>
    </subcellularLocation>
</comment>
<feature type="compositionally biased region" description="Basic and acidic residues" evidence="6">
    <location>
        <begin position="206"/>
        <end position="222"/>
    </location>
</feature>
<feature type="compositionally biased region" description="Polar residues" evidence="6">
    <location>
        <begin position="188"/>
        <end position="200"/>
    </location>
</feature>
<feature type="transmembrane region" description="Helical" evidence="7">
    <location>
        <begin position="848"/>
        <end position="868"/>
    </location>
</feature>
<evidence type="ECO:0000256" key="3">
    <source>
        <dbReference type="ARBA" id="ARBA00022692"/>
    </source>
</evidence>
<feature type="transmembrane region" description="Helical" evidence="7">
    <location>
        <begin position="629"/>
        <end position="649"/>
    </location>
</feature>
<evidence type="ECO:0000256" key="1">
    <source>
        <dbReference type="ARBA" id="ARBA00004141"/>
    </source>
</evidence>
<accession>A0A9Q0M849</accession>
<evidence type="ECO:0000313" key="8">
    <source>
        <dbReference type="EMBL" id="KAJ6220378.1"/>
    </source>
</evidence>